<dbReference type="Proteomes" id="UP000285123">
    <property type="component" value="Unassembled WGS sequence"/>
</dbReference>
<evidence type="ECO:0000313" key="3">
    <source>
        <dbReference type="Proteomes" id="UP000285123"/>
    </source>
</evidence>
<evidence type="ECO:0000313" key="2">
    <source>
        <dbReference type="EMBL" id="ROO29861.1"/>
    </source>
</evidence>
<feature type="signal peptide" evidence="1">
    <location>
        <begin position="1"/>
        <end position="23"/>
    </location>
</feature>
<dbReference type="InterPro" id="IPR010239">
    <property type="entry name" value="CHP02001"/>
</dbReference>
<dbReference type="NCBIfam" id="TIGR02001">
    <property type="entry name" value="gcw_chp"/>
    <property type="match status" value="1"/>
</dbReference>
<accession>A0A423PWC4</accession>
<proteinExistence type="predicted"/>
<dbReference type="OrthoDB" id="9793561at2"/>
<dbReference type="RefSeq" id="WP_123591039.1">
    <property type="nucleotide sequence ID" value="NZ_AYKF01000078.1"/>
</dbReference>
<evidence type="ECO:0000256" key="1">
    <source>
        <dbReference type="SAM" id="SignalP"/>
    </source>
</evidence>
<evidence type="ECO:0008006" key="4">
    <source>
        <dbReference type="Google" id="ProtNLM"/>
    </source>
</evidence>
<sequence length="245" mass="26343">MKQKLLIGTAAALMAMTSASALAEASANIAFATDYRFRGISQTDKDFAIQGGFDYAWDSGFYIGTWASNVDNFSPAPDGTGGAQAELDFYGGYAAELTDTLSFDISALYYYYPGASTQNGAADIDYVEYVPSITYSDDNLSATLSLAYSDDFYAESGDALYYGADFEFPLAEYLTLGAHAGYQTIDDNEQWGTPDYADWSISLGTSMFGLDWSVAYIDTDLNESECFGGSDLCDATAVGTVSKSF</sequence>
<dbReference type="EMBL" id="AYKF01000078">
    <property type="protein sequence ID" value="ROO29861.1"/>
    <property type="molecule type" value="Genomic_DNA"/>
</dbReference>
<dbReference type="Pfam" id="PF09694">
    <property type="entry name" value="Gcw_chp"/>
    <property type="match status" value="1"/>
</dbReference>
<keyword evidence="1" id="KW-0732">Signal</keyword>
<gene>
    <name evidence="2" type="ORF">SAHL_08785</name>
</gene>
<feature type="chain" id="PRO_5019112858" description="TIGR02001 family outer membrane protein" evidence="1">
    <location>
        <begin position="24"/>
        <end position="245"/>
    </location>
</feature>
<reference evidence="2 3" key="1">
    <citation type="submission" date="2013-10" db="EMBL/GenBank/DDBJ databases">
        <title>Salinisphaera halophila YIM 95161 Genome Sequencing.</title>
        <authorList>
            <person name="Lai Q."/>
            <person name="Li C."/>
            <person name="Shao Z."/>
        </authorList>
    </citation>
    <scope>NUCLEOTIDE SEQUENCE [LARGE SCALE GENOMIC DNA]</scope>
    <source>
        <strain evidence="2 3">YIM 95161</strain>
    </source>
</reference>
<organism evidence="2 3">
    <name type="scientific">Salinisphaera orenii YIM 95161</name>
    <dbReference type="NCBI Taxonomy" id="1051139"/>
    <lineage>
        <taxon>Bacteria</taxon>
        <taxon>Pseudomonadati</taxon>
        <taxon>Pseudomonadota</taxon>
        <taxon>Gammaproteobacteria</taxon>
        <taxon>Salinisphaerales</taxon>
        <taxon>Salinisphaeraceae</taxon>
        <taxon>Salinisphaera</taxon>
    </lineage>
</organism>
<dbReference type="AlphaFoldDB" id="A0A423PWC4"/>
<protein>
    <recommendedName>
        <fullName evidence="4">TIGR02001 family outer membrane protein</fullName>
    </recommendedName>
</protein>
<comment type="caution">
    <text evidence="2">The sequence shown here is derived from an EMBL/GenBank/DDBJ whole genome shotgun (WGS) entry which is preliminary data.</text>
</comment>
<name>A0A423PWC4_9GAMM</name>